<keyword evidence="3" id="KW-1185">Reference proteome</keyword>
<accession>A0A1V3NJZ2</accession>
<dbReference type="STRING" id="108003.B1C78_07020"/>
<dbReference type="RefSeq" id="WP_139349841.1">
    <property type="nucleotide sequence ID" value="NZ_MVBK01000040.1"/>
</dbReference>
<evidence type="ECO:0000256" key="1">
    <source>
        <dbReference type="SAM" id="Phobius"/>
    </source>
</evidence>
<name>A0A1V3NJZ2_9GAMM</name>
<dbReference type="Proteomes" id="UP000189462">
    <property type="component" value="Unassembled WGS sequence"/>
</dbReference>
<organism evidence="2 3">
    <name type="scientific">Thioalkalivibrio denitrificans</name>
    <dbReference type="NCBI Taxonomy" id="108003"/>
    <lineage>
        <taxon>Bacteria</taxon>
        <taxon>Pseudomonadati</taxon>
        <taxon>Pseudomonadota</taxon>
        <taxon>Gammaproteobacteria</taxon>
        <taxon>Chromatiales</taxon>
        <taxon>Ectothiorhodospiraceae</taxon>
        <taxon>Thioalkalivibrio</taxon>
    </lineage>
</organism>
<proteinExistence type="predicted"/>
<keyword evidence="1" id="KW-0472">Membrane</keyword>
<keyword evidence="1" id="KW-1133">Transmembrane helix</keyword>
<feature type="transmembrane region" description="Helical" evidence="1">
    <location>
        <begin position="12"/>
        <end position="33"/>
    </location>
</feature>
<keyword evidence="1" id="KW-0812">Transmembrane</keyword>
<gene>
    <name evidence="2" type="ORF">B1C78_07020</name>
</gene>
<dbReference type="AlphaFoldDB" id="A0A1V3NJZ2"/>
<dbReference type="EMBL" id="MVBK01000040">
    <property type="protein sequence ID" value="OOG25162.1"/>
    <property type="molecule type" value="Genomic_DNA"/>
</dbReference>
<sequence length="168" mass="18895">MSNGMKFAGQVVAYAVFMALIGYLSTSPAYTHLADDKAMIKLSFAHYGKTVGECRERTPEELARLPPNMRTPMDCPRERSPITIELDLNGEPVFATVLRPSGLSRDGMAYIYEGFEVPAGRHELEVRMRDDVTTEGFDHVKTVQVELEPAHLLVIDFRAERNAFMLSR</sequence>
<comment type="caution">
    <text evidence="2">The sequence shown here is derived from an EMBL/GenBank/DDBJ whole genome shotgun (WGS) entry which is preliminary data.</text>
</comment>
<dbReference type="OrthoDB" id="8560910at2"/>
<evidence type="ECO:0000313" key="2">
    <source>
        <dbReference type="EMBL" id="OOG25162.1"/>
    </source>
</evidence>
<protein>
    <submittedName>
        <fullName evidence="2">Uncharacterized protein</fullName>
    </submittedName>
</protein>
<evidence type="ECO:0000313" key="3">
    <source>
        <dbReference type="Proteomes" id="UP000189462"/>
    </source>
</evidence>
<reference evidence="2 3" key="1">
    <citation type="submission" date="2017-02" db="EMBL/GenBank/DDBJ databases">
        <title>Genomic diversity within the haloalkaliphilic genus Thioalkalivibrio.</title>
        <authorList>
            <person name="Ahn A.-C."/>
            <person name="Meier-Kolthoff J."/>
            <person name="Overmars L."/>
            <person name="Richter M."/>
            <person name="Woyke T."/>
            <person name="Sorokin D.Y."/>
            <person name="Muyzer G."/>
        </authorList>
    </citation>
    <scope>NUCLEOTIDE SEQUENCE [LARGE SCALE GENOMIC DNA]</scope>
    <source>
        <strain evidence="2 3">ALJD</strain>
    </source>
</reference>